<dbReference type="EMBL" id="MN740451">
    <property type="protein sequence ID" value="QHU27095.1"/>
    <property type="molecule type" value="Genomic_DNA"/>
</dbReference>
<proteinExistence type="predicted"/>
<dbReference type="AlphaFoldDB" id="A0A6C0LAJ3"/>
<name>A0A6C0LAJ3_9ZZZZ</name>
<reference evidence="1" key="1">
    <citation type="journal article" date="2020" name="Nature">
        <title>Giant virus diversity and host interactions through global metagenomics.</title>
        <authorList>
            <person name="Schulz F."/>
            <person name="Roux S."/>
            <person name="Paez-Espino D."/>
            <person name="Jungbluth S."/>
            <person name="Walsh D.A."/>
            <person name="Denef V.J."/>
            <person name="McMahon K.D."/>
            <person name="Konstantinidis K.T."/>
            <person name="Eloe-Fadrosh E.A."/>
            <person name="Kyrpides N.C."/>
            <person name="Woyke T."/>
        </authorList>
    </citation>
    <scope>NUCLEOTIDE SEQUENCE</scope>
    <source>
        <strain evidence="1">GVMAG-M-3300027763-16</strain>
    </source>
</reference>
<evidence type="ECO:0000313" key="1">
    <source>
        <dbReference type="EMBL" id="QHU27095.1"/>
    </source>
</evidence>
<accession>A0A6C0LAJ3</accession>
<protein>
    <submittedName>
        <fullName evidence="1">Uncharacterized protein</fullName>
    </submittedName>
</protein>
<organism evidence="1">
    <name type="scientific">viral metagenome</name>
    <dbReference type="NCBI Taxonomy" id="1070528"/>
    <lineage>
        <taxon>unclassified sequences</taxon>
        <taxon>metagenomes</taxon>
        <taxon>organismal metagenomes</taxon>
    </lineage>
</organism>
<sequence length="69" mass="8322">MFAYFSKINGKDIITYTRDMVRLYFNEDDNDSDDQYLFNNQTITYWTTNSPPEEIVVRYEDIPPLFSYS</sequence>